<dbReference type="Proteomes" id="UP000187941">
    <property type="component" value="Chromosome"/>
</dbReference>
<proteinExistence type="predicted"/>
<keyword evidence="4" id="KW-0067">ATP-binding</keyword>
<dbReference type="GO" id="GO:0016301">
    <property type="term" value="F:kinase activity"/>
    <property type="evidence" value="ECO:0007669"/>
    <property type="project" value="UniProtKB-KW"/>
</dbReference>
<dbReference type="Gene3D" id="3.40.50.10330">
    <property type="entry name" value="Probable inorganic polyphosphate/atp-NAD kinase, domain 1"/>
    <property type="match status" value="1"/>
</dbReference>
<feature type="domain" description="DAGKc" evidence="5">
    <location>
        <begin position="1"/>
        <end position="128"/>
    </location>
</feature>
<dbReference type="InterPro" id="IPR001206">
    <property type="entry name" value="Diacylglycerol_kinase_cat_dom"/>
</dbReference>
<protein>
    <submittedName>
        <fullName evidence="6">Diacylglycerol kinase</fullName>
    </submittedName>
</protein>
<evidence type="ECO:0000256" key="2">
    <source>
        <dbReference type="ARBA" id="ARBA00022741"/>
    </source>
</evidence>
<dbReference type="OrthoDB" id="9786026at2"/>
<evidence type="ECO:0000256" key="3">
    <source>
        <dbReference type="ARBA" id="ARBA00022777"/>
    </source>
</evidence>
<dbReference type="RefSeq" id="WP_077131854.1">
    <property type="nucleotide sequence ID" value="NZ_CP014263.1"/>
</dbReference>
<dbReference type="PANTHER" id="PTHR12358:SF106">
    <property type="entry name" value="LIPID KINASE YEGS"/>
    <property type="match status" value="1"/>
</dbReference>
<gene>
    <name evidence="6" type="ORF">AWR27_14515</name>
</gene>
<dbReference type="PROSITE" id="PS50146">
    <property type="entry name" value="DAGK"/>
    <property type="match status" value="1"/>
</dbReference>
<dbReference type="AlphaFoldDB" id="A0A1P9WYI2"/>
<dbReference type="GO" id="GO:0005886">
    <property type="term" value="C:plasma membrane"/>
    <property type="evidence" value="ECO:0007669"/>
    <property type="project" value="TreeGrafter"/>
</dbReference>
<keyword evidence="7" id="KW-1185">Reference proteome</keyword>
<sequence length="288" mass="31701">MTYLFAINPVSGGRDKSDWEEAIRAYFADLPHTAHLFHLNGQTDDELIRQQIAQHQPDRVVAVGGDGTLKSVATQLLGTGMPLGLLPAGSANGMARELGIPPDAAGSLDVLVNGTPKAIDVISVNDDICLHLSDIGLNARVVMHYQQNNWRGMFGYVRAVLKALRKRRLLQVEINLGDVCVQRAALMVVLANARMYGTGAVINPDGDLSDGQFEVVVFRRLSVWEIIKLFWRYKPFNAKHIEIFPATSITVSTRRKAYFQVDGEYRGRVGEVNARVLPGALQVLMPAL</sequence>
<dbReference type="InterPro" id="IPR016064">
    <property type="entry name" value="NAD/diacylglycerol_kinase_sf"/>
</dbReference>
<dbReference type="Pfam" id="PF19279">
    <property type="entry name" value="YegS_C"/>
    <property type="match status" value="1"/>
</dbReference>
<evidence type="ECO:0000313" key="7">
    <source>
        <dbReference type="Proteomes" id="UP000187941"/>
    </source>
</evidence>
<keyword evidence="3 6" id="KW-0418">Kinase</keyword>
<dbReference type="EMBL" id="CP014263">
    <property type="protein sequence ID" value="AQG80429.1"/>
    <property type="molecule type" value="Genomic_DNA"/>
</dbReference>
<dbReference type="SMART" id="SM00046">
    <property type="entry name" value="DAGKc"/>
    <property type="match status" value="1"/>
</dbReference>
<evidence type="ECO:0000259" key="5">
    <source>
        <dbReference type="PROSITE" id="PS50146"/>
    </source>
</evidence>
<accession>A0A1P9WYI2</accession>
<evidence type="ECO:0000256" key="4">
    <source>
        <dbReference type="ARBA" id="ARBA00022840"/>
    </source>
</evidence>
<keyword evidence="2" id="KW-0547">Nucleotide-binding</keyword>
<name>A0A1P9WYI2_9BACT</name>
<evidence type="ECO:0000256" key="1">
    <source>
        <dbReference type="ARBA" id="ARBA00022679"/>
    </source>
</evidence>
<dbReference type="GO" id="GO:0005524">
    <property type="term" value="F:ATP binding"/>
    <property type="evidence" value="ECO:0007669"/>
    <property type="project" value="UniProtKB-KW"/>
</dbReference>
<dbReference type="SUPFAM" id="SSF111331">
    <property type="entry name" value="NAD kinase/diacylglycerol kinase-like"/>
    <property type="match status" value="1"/>
</dbReference>
<dbReference type="KEGG" id="smon:AWR27_14515"/>
<dbReference type="InterPro" id="IPR045540">
    <property type="entry name" value="YegS/DAGK_C"/>
</dbReference>
<dbReference type="STRING" id="1178516.AWR27_14515"/>
<dbReference type="Gene3D" id="2.60.200.40">
    <property type="match status" value="1"/>
</dbReference>
<evidence type="ECO:0000313" key="6">
    <source>
        <dbReference type="EMBL" id="AQG80429.1"/>
    </source>
</evidence>
<dbReference type="Pfam" id="PF00781">
    <property type="entry name" value="DAGK_cat"/>
    <property type="match status" value="1"/>
</dbReference>
<reference evidence="6 7" key="1">
    <citation type="submission" date="2016-01" db="EMBL/GenBank/DDBJ databases">
        <authorList>
            <person name="Oliw E.H."/>
        </authorList>
    </citation>
    <scope>NUCLEOTIDE SEQUENCE [LARGE SCALE GENOMIC DNA]</scope>
    <source>
        <strain evidence="6 7">DY10</strain>
    </source>
</reference>
<dbReference type="InterPro" id="IPR017438">
    <property type="entry name" value="ATP-NAD_kinase_N"/>
</dbReference>
<dbReference type="PANTHER" id="PTHR12358">
    <property type="entry name" value="SPHINGOSINE KINASE"/>
    <property type="match status" value="1"/>
</dbReference>
<keyword evidence="1" id="KW-0808">Transferase</keyword>
<dbReference type="InterPro" id="IPR050187">
    <property type="entry name" value="Lipid_Phosphate_FormReg"/>
</dbReference>
<organism evidence="6 7">
    <name type="scientific">Spirosoma montaniterrae</name>
    <dbReference type="NCBI Taxonomy" id="1178516"/>
    <lineage>
        <taxon>Bacteria</taxon>
        <taxon>Pseudomonadati</taxon>
        <taxon>Bacteroidota</taxon>
        <taxon>Cytophagia</taxon>
        <taxon>Cytophagales</taxon>
        <taxon>Cytophagaceae</taxon>
        <taxon>Spirosoma</taxon>
    </lineage>
</organism>